<feature type="domain" description="Enhancer of polycomb-like N-terminal" evidence="9">
    <location>
        <begin position="48"/>
        <end position="192"/>
    </location>
</feature>
<evidence type="ECO:0000256" key="5">
    <source>
        <dbReference type="ARBA" id="ARBA00023242"/>
    </source>
</evidence>
<gene>
    <name evidence="10" type="ORF">G7K_0349-t1</name>
</gene>
<reference evidence="10 11" key="3">
    <citation type="journal article" date="2015" name="Genome Announc.">
        <title>Draft Genome Sequence of the Archiascomycetous Yeast Saitoella complicata.</title>
        <authorList>
            <person name="Yamauchi K."/>
            <person name="Kondo S."/>
            <person name="Hamamoto M."/>
            <person name="Takahashi Y."/>
            <person name="Ogura Y."/>
            <person name="Hayashi T."/>
            <person name="Nishida H."/>
        </authorList>
    </citation>
    <scope>NUCLEOTIDE SEQUENCE [LARGE SCALE GENOMIC DNA]</scope>
    <source>
        <strain evidence="10 11">NRRL Y-17804</strain>
    </source>
</reference>
<protein>
    <recommendedName>
        <fullName evidence="7">Enhancer of polycomb-like protein</fullName>
    </recommendedName>
</protein>
<evidence type="ECO:0000256" key="6">
    <source>
        <dbReference type="ARBA" id="ARBA00025513"/>
    </source>
</evidence>
<reference evidence="10 11" key="2">
    <citation type="journal article" date="2014" name="J. Gen. Appl. Microbiol.">
        <title>The early diverging ascomycetous budding yeast Saitoella complicata has three histone deacetylases belonging to the Clr6, Hos2, and Rpd3 lineages.</title>
        <authorList>
            <person name="Nishida H."/>
            <person name="Matsumoto T."/>
            <person name="Kondo S."/>
            <person name="Hamamoto M."/>
            <person name="Yoshikawa H."/>
        </authorList>
    </citation>
    <scope>NUCLEOTIDE SEQUENCE [LARGE SCALE GENOMIC DNA]</scope>
    <source>
        <strain evidence="10 11">NRRL Y-17804</strain>
    </source>
</reference>
<name>A0A0E9N8F6_SAICN</name>
<comment type="caution">
    <text evidence="10">The sequence shown here is derived from an EMBL/GenBank/DDBJ whole genome shotgun (WGS) entry which is preliminary data.</text>
</comment>
<evidence type="ECO:0000256" key="3">
    <source>
        <dbReference type="ARBA" id="ARBA00023015"/>
    </source>
</evidence>
<dbReference type="Proteomes" id="UP000033140">
    <property type="component" value="Unassembled WGS sequence"/>
</dbReference>
<dbReference type="Pfam" id="PF10513">
    <property type="entry name" value="EPL1"/>
    <property type="match status" value="1"/>
</dbReference>
<evidence type="ECO:0000313" key="10">
    <source>
        <dbReference type="EMBL" id="GAO46109.1"/>
    </source>
</evidence>
<dbReference type="OMA" id="HIKWNEG"/>
<evidence type="ECO:0000313" key="11">
    <source>
        <dbReference type="Proteomes" id="UP000033140"/>
    </source>
</evidence>
<keyword evidence="11" id="KW-1185">Reference proteome</keyword>
<dbReference type="PANTHER" id="PTHR14898">
    <property type="entry name" value="ENHANCER OF POLYCOMB"/>
    <property type="match status" value="1"/>
</dbReference>
<keyword evidence="3 7" id="KW-0805">Transcription regulation</keyword>
<dbReference type="InterPro" id="IPR019542">
    <property type="entry name" value="Enhancer_polycomb-like_N"/>
</dbReference>
<dbReference type="AlphaFoldDB" id="A0A0E9N8F6"/>
<comment type="function">
    <text evidence="6">Component of the NuA4 histone acetyltransferase complex which is involved in transcriptional activation of selected genes principally by acetylation of nucleosomal histone H4 and H2A. The NuA4 complex is also involved in DNA repair. Involved in gene silencing by neighboring heterochromatin, blockage of the silencing spreading along the chromosome, and required for cell cycle progression through G2/M.</text>
</comment>
<evidence type="ECO:0000259" key="9">
    <source>
        <dbReference type="Pfam" id="PF10513"/>
    </source>
</evidence>
<organism evidence="10 11">
    <name type="scientific">Saitoella complicata (strain BCRC 22490 / CBS 7301 / JCM 7358 / NBRC 10748 / NRRL Y-17804)</name>
    <dbReference type="NCBI Taxonomy" id="698492"/>
    <lineage>
        <taxon>Eukaryota</taxon>
        <taxon>Fungi</taxon>
        <taxon>Dikarya</taxon>
        <taxon>Ascomycota</taxon>
        <taxon>Taphrinomycotina</taxon>
        <taxon>Taphrinomycotina incertae sedis</taxon>
        <taxon>Saitoella</taxon>
    </lineage>
</organism>
<proteinExistence type="inferred from homology"/>
<comment type="similarity">
    <text evidence="2 7">Belongs to the enhancer of polycomb family.</text>
</comment>
<evidence type="ECO:0000256" key="2">
    <source>
        <dbReference type="ARBA" id="ARBA00008035"/>
    </source>
</evidence>
<dbReference type="GO" id="GO:0035267">
    <property type="term" value="C:NuA4 histone acetyltransferase complex"/>
    <property type="evidence" value="ECO:0007669"/>
    <property type="project" value="InterPro"/>
</dbReference>
<evidence type="ECO:0000256" key="7">
    <source>
        <dbReference type="RuleBase" id="RU361124"/>
    </source>
</evidence>
<dbReference type="STRING" id="698492.A0A0E9N8F6"/>
<reference evidence="10 11" key="1">
    <citation type="journal article" date="2011" name="J. Gen. Appl. Microbiol.">
        <title>Draft genome sequencing of the enigmatic yeast Saitoella complicata.</title>
        <authorList>
            <person name="Nishida H."/>
            <person name="Hamamoto M."/>
            <person name="Sugiyama J."/>
        </authorList>
    </citation>
    <scope>NUCLEOTIDE SEQUENCE [LARGE SCALE GENOMIC DNA]</scope>
    <source>
        <strain evidence="10 11">NRRL Y-17804</strain>
    </source>
</reference>
<evidence type="ECO:0000256" key="4">
    <source>
        <dbReference type="ARBA" id="ARBA00023163"/>
    </source>
</evidence>
<feature type="region of interest" description="Disordered" evidence="8">
    <location>
        <begin position="619"/>
        <end position="643"/>
    </location>
</feature>
<sequence length="643" mass="72669">MHDPHHPRTSPSQSIASHFVIEYVALNNSAFFTRFCRHFSPHTGDDQRASIKQHLPVLRASELPDLDEEASTRNVPLVETGVDKEEEEEHHLQAAISAHQAAVVGAGVKQIYIPTPDASKTVSDYDKLYRAKYSEPSTYIRFSSTVEDCCGCLYNMDEEDEEWLTNLNSEKKIANEQCSEDAFELVMEQFENATNERQPYLAMDVSQIASYNDLEPTFDDTSAAPYKHFAKFIYEHWKRRRVASGGKPIQPVLRFEENDKDEGDPYVCFRRREVRQVRKTRRTDAQSTEKLRKLRLEMEQARNLVGMVARRERLRRESLLLEQAVFNQRCKVKDVKRKLGIKGDDEDLISHKKKKVQQEATAPTIRIPVAKTSTPTATTTTKSADADALTTLDEVARERMLAARAIIEEKLVKRRAANIGWEDVSDDPYFPLPKPYPLSFFRAVASSYYQSGTGEYNHTFGDSQSQRRRPAFRQRCGRGGRVWLDRRGLRASRDHVGGNRWKYDQEDSDQDDETVLEIDDMCDGSLRFRSCLLSEPDQRNLINHPVTDFQLYAQQQGTPQHRHPAQLLPSGSIPRGTPTPTPSHIALPQIPTPASLSVVQQPAPIHSVPMPVPVPAAAAAAAAVPVPVPQPVPQPIKREASAA</sequence>
<evidence type="ECO:0000256" key="8">
    <source>
        <dbReference type="SAM" id="MobiDB-lite"/>
    </source>
</evidence>
<keyword evidence="5 7" id="KW-0539">Nucleus</keyword>
<keyword evidence="4 7" id="KW-0804">Transcription</keyword>
<dbReference type="GO" id="GO:0006357">
    <property type="term" value="P:regulation of transcription by RNA polymerase II"/>
    <property type="evidence" value="ECO:0007669"/>
    <property type="project" value="InterPro"/>
</dbReference>
<dbReference type="EMBL" id="BACD03000002">
    <property type="protein sequence ID" value="GAO46109.1"/>
    <property type="molecule type" value="Genomic_DNA"/>
</dbReference>
<dbReference type="InterPro" id="IPR024943">
    <property type="entry name" value="Enhancer_polycomb"/>
</dbReference>
<comment type="subcellular location">
    <subcellularLocation>
        <location evidence="1 7">Nucleus</location>
    </subcellularLocation>
</comment>
<evidence type="ECO:0000256" key="1">
    <source>
        <dbReference type="ARBA" id="ARBA00004123"/>
    </source>
</evidence>
<dbReference type="GO" id="GO:0005634">
    <property type="term" value="C:nucleus"/>
    <property type="evidence" value="ECO:0007669"/>
    <property type="project" value="UniProtKB-SubCell"/>
</dbReference>
<accession>A0A0E9N8F6</accession>